<name>A0AAW2L1M2_SESRA</name>
<reference evidence="2" key="2">
    <citation type="journal article" date="2024" name="Plant">
        <title>Genomic evolution and insights into agronomic trait innovations of Sesamum species.</title>
        <authorList>
            <person name="Miao H."/>
            <person name="Wang L."/>
            <person name="Qu L."/>
            <person name="Liu H."/>
            <person name="Sun Y."/>
            <person name="Le M."/>
            <person name="Wang Q."/>
            <person name="Wei S."/>
            <person name="Zheng Y."/>
            <person name="Lin W."/>
            <person name="Duan Y."/>
            <person name="Cao H."/>
            <person name="Xiong S."/>
            <person name="Wang X."/>
            <person name="Wei L."/>
            <person name="Li C."/>
            <person name="Ma Q."/>
            <person name="Ju M."/>
            <person name="Zhao R."/>
            <person name="Li G."/>
            <person name="Mu C."/>
            <person name="Tian Q."/>
            <person name="Mei H."/>
            <person name="Zhang T."/>
            <person name="Gao T."/>
            <person name="Zhang H."/>
        </authorList>
    </citation>
    <scope>NUCLEOTIDE SEQUENCE</scope>
    <source>
        <strain evidence="2">G02</strain>
    </source>
</reference>
<dbReference type="AlphaFoldDB" id="A0AAW2L1M2"/>
<evidence type="ECO:0000256" key="1">
    <source>
        <dbReference type="SAM" id="MobiDB-lite"/>
    </source>
</evidence>
<dbReference type="Gene3D" id="4.10.60.10">
    <property type="entry name" value="Zinc finger, CCHC-type"/>
    <property type="match status" value="1"/>
</dbReference>
<gene>
    <name evidence="2" type="ORF">Sradi_5671000</name>
</gene>
<accession>A0AAW2L1M2</accession>
<dbReference type="PANTHER" id="PTHR35317">
    <property type="entry name" value="OS04G0629600 PROTEIN"/>
    <property type="match status" value="1"/>
</dbReference>
<dbReference type="EMBL" id="JACGWJ010000026">
    <property type="protein sequence ID" value="KAL0312717.1"/>
    <property type="molecule type" value="Genomic_DNA"/>
</dbReference>
<comment type="caution">
    <text evidence="2">The sequence shown here is derived from an EMBL/GenBank/DDBJ whole genome shotgun (WGS) entry which is preliminary data.</text>
</comment>
<dbReference type="GO" id="GO:0008270">
    <property type="term" value="F:zinc ion binding"/>
    <property type="evidence" value="ECO:0007669"/>
    <property type="project" value="InterPro"/>
</dbReference>
<sequence length="239" mass="27571">MVKLLTLKREFEMLRMKDGETVKEYSSKILDTVNKIRLLGEDFSDLKVVEKMLISLPARFEAKISTIEESCDLKSLTVAELISKLQTQEHRSSMREEDTLEGAFPVLQVKNKGTTAKKERKKYGSDKSGKNKAAGNSKEARKQGKFPPYKYYLRNNHLEKDCWYKGKDPIQCNFCKRMGHIDKACRLKQKQANEQPQQHVNVADEQEDATDKLFMVSNCNINWSDQMWFVDSGCTSHMS</sequence>
<organism evidence="2">
    <name type="scientific">Sesamum radiatum</name>
    <name type="common">Black benniseed</name>
    <dbReference type="NCBI Taxonomy" id="300843"/>
    <lineage>
        <taxon>Eukaryota</taxon>
        <taxon>Viridiplantae</taxon>
        <taxon>Streptophyta</taxon>
        <taxon>Embryophyta</taxon>
        <taxon>Tracheophyta</taxon>
        <taxon>Spermatophyta</taxon>
        <taxon>Magnoliopsida</taxon>
        <taxon>eudicotyledons</taxon>
        <taxon>Gunneridae</taxon>
        <taxon>Pentapetalae</taxon>
        <taxon>asterids</taxon>
        <taxon>lamiids</taxon>
        <taxon>Lamiales</taxon>
        <taxon>Pedaliaceae</taxon>
        <taxon>Sesamum</taxon>
    </lineage>
</organism>
<dbReference type="InterPro" id="IPR036875">
    <property type="entry name" value="Znf_CCHC_sf"/>
</dbReference>
<reference evidence="2" key="1">
    <citation type="submission" date="2020-06" db="EMBL/GenBank/DDBJ databases">
        <authorList>
            <person name="Li T."/>
            <person name="Hu X."/>
            <person name="Zhang T."/>
            <person name="Song X."/>
            <person name="Zhang H."/>
            <person name="Dai N."/>
            <person name="Sheng W."/>
            <person name="Hou X."/>
            <person name="Wei L."/>
        </authorList>
    </citation>
    <scope>NUCLEOTIDE SEQUENCE</scope>
    <source>
        <strain evidence="2">G02</strain>
        <tissue evidence="2">Leaf</tissue>
    </source>
</reference>
<dbReference type="PANTHER" id="PTHR35317:SF31">
    <property type="entry name" value="DUF4219 DOMAIN-CONTAINING PROTEIN"/>
    <property type="match status" value="1"/>
</dbReference>
<evidence type="ECO:0008006" key="3">
    <source>
        <dbReference type="Google" id="ProtNLM"/>
    </source>
</evidence>
<dbReference type="SUPFAM" id="SSF57756">
    <property type="entry name" value="Retrovirus zinc finger-like domains"/>
    <property type="match status" value="1"/>
</dbReference>
<dbReference type="Pfam" id="PF14223">
    <property type="entry name" value="Retrotran_gag_2"/>
    <property type="match status" value="1"/>
</dbReference>
<dbReference type="GO" id="GO:0003676">
    <property type="term" value="F:nucleic acid binding"/>
    <property type="evidence" value="ECO:0007669"/>
    <property type="project" value="InterPro"/>
</dbReference>
<proteinExistence type="predicted"/>
<feature type="region of interest" description="Disordered" evidence="1">
    <location>
        <begin position="111"/>
        <end position="142"/>
    </location>
</feature>
<evidence type="ECO:0000313" key="2">
    <source>
        <dbReference type="EMBL" id="KAL0312717.1"/>
    </source>
</evidence>
<protein>
    <recommendedName>
        <fullName evidence="3">Retrovirus-related Pol polyprotein from transposon TNT 1-94</fullName>
    </recommendedName>
</protein>